<comment type="caution">
    <text evidence="1">The sequence shown here is derived from an EMBL/GenBank/DDBJ whole genome shotgun (WGS) entry which is preliminary data.</text>
</comment>
<proteinExistence type="predicted"/>
<evidence type="ECO:0000313" key="2">
    <source>
        <dbReference type="Proteomes" id="UP000003157"/>
    </source>
</evidence>
<sequence length="276" mass="31748">MVISLIGCNSQPKINSKEKELLTTIEIAASKDIKKSFEAMQADGYGLKYNTECDTITFEKEEYQFVVRLIEGDEWEKLKFIDSNGAFIYCSEIKDDSNPTLINLVAILKKYDTNMADVEYELKELLSEHRLELKKKELDEKYPARKKLADAGYELTGFATDENGQNTISSTWTRTKQEDGIIVNISLDIIDKSYIQEYEKSTKIIYSYYWGENTATVKAATTFLKYDFNENTISESKGLDEKSEVLYSSQAAYIKQEFEKEMKRIGINVKDLVMPE</sequence>
<dbReference type="Proteomes" id="UP000003157">
    <property type="component" value="Unassembled WGS sequence"/>
</dbReference>
<dbReference type="HOGENOM" id="CLU_1007260_0_0_9"/>
<protein>
    <submittedName>
        <fullName evidence="1">Uncharacterized protein</fullName>
    </submittedName>
</protein>
<evidence type="ECO:0000313" key="1">
    <source>
        <dbReference type="EMBL" id="EFW05366.1"/>
    </source>
</evidence>
<reference evidence="1 2" key="1">
    <citation type="submission" date="2010-12" db="EMBL/GenBank/DDBJ databases">
        <title>The Genome Sequence of Coprobacillus sp. strain 29_1.</title>
        <authorList>
            <consortium name="The Broad Institute Genome Sequencing Platform"/>
            <person name="Earl A."/>
            <person name="Ward D."/>
            <person name="Feldgarden M."/>
            <person name="Gevers D."/>
            <person name="Daigneault M."/>
            <person name="Sibley C.D."/>
            <person name="White A."/>
            <person name="Strauss J."/>
            <person name="Allen-Vercoe E."/>
            <person name="Young S.K."/>
            <person name="Zeng Q."/>
            <person name="Gargeya S."/>
            <person name="Fitzgerald M."/>
            <person name="Haas B."/>
            <person name="Abouelleil A."/>
            <person name="Alvarado L."/>
            <person name="Arachchi H.M."/>
            <person name="Berlin A."/>
            <person name="Brown A."/>
            <person name="Chapman S.B."/>
            <person name="Chen Z."/>
            <person name="Dunbar C."/>
            <person name="Freedman E."/>
            <person name="Gearin G."/>
            <person name="Gellesch M."/>
            <person name="Goldberg J."/>
            <person name="Griggs A."/>
            <person name="Gujja S."/>
            <person name="Heilman E."/>
            <person name="Heiman D."/>
            <person name="Howarth C."/>
            <person name="Larson L."/>
            <person name="Lui A."/>
            <person name="MacDonald P.J.P."/>
            <person name="Mehta T."/>
            <person name="Montmayeur A."/>
            <person name="Murphy C."/>
            <person name="Neiman D."/>
            <person name="Pearson M."/>
            <person name="Priest M."/>
            <person name="Roberts A."/>
            <person name="Saif S."/>
            <person name="Shea T."/>
            <person name="Shenoy N."/>
            <person name="Sisk P."/>
            <person name="Stolte C."/>
            <person name="Sykes S."/>
            <person name="White J."/>
            <person name="Yandava C."/>
            <person name="Nusbaum C."/>
            <person name="Birren B."/>
        </authorList>
    </citation>
    <scope>NUCLEOTIDE SEQUENCE [LARGE SCALE GENOMIC DNA]</scope>
    <source>
        <strain evidence="1 2">29_1</strain>
    </source>
</reference>
<dbReference type="RefSeq" id="WP_008788430.1">
    <property type="nucleotide sequence ID" value="NZ_AKCB01000002.1"/>
</dbReference>
<dbReference type="EMBL" id="ADKX01000024">
    <property type="protein sequence ID" value="EFW05366.1"/>
    <property type="molecule type" value="Genomic_DNA"/>
</dbReference>
<accession>E7G976</accession>
<dbReference type="AlphaFoldDB" id="E7G976"/>
<gene>
    <name evidence="1" type="ORF">HMPREF9488_01314</name>
</gene>
<dbReference type="GeneID" id="78230947"/>
<keyword evidence="2" id="KW-1185">Reference proteome</keyword>
<organism evidence="1 2">
    <name type="scientific">Coprobacillus cateniformis</name>
    <dbReference type="NCBI Taxonomy" id="100884"/>
    <lineage>
        <taxon>Bacteria</taxon>
        <taxon>Bacillati</taxon>
        <taxon>Bacillota</taxon>
        <taxon>Erysipelotrichia</taxon>
        <taxon>Erysipelotrichales</taxon>
        <taxon>Coprobacillaceae</taxon>
        <taxon>Coprobacillus</taxon>
    </lineage>
</organism>
<name>E7G976_9FIRM</name>